<dbReference type="GO" id="GO:0009423">
    <property type="term" value="P:chorismate biosynthetic process"/>
    <property type="evidence" value="ECO:0007669"/>
    <property type="project" value="UniProtKB-UniRule"/>
</dbReference>
<dbReference type="Gene3D" id="3.40.50.10860">
    <property type="entry name" value="Leucine Dehydrogenase, chain A, domain 1"/>
    <property type="match status" value="1"/>
</dbReference>
<dbReference type="PANTHER" id="PTHR21089">
    <property type="entry name" value="SHIKIMATE DEHYDROGENASE"/>
    <property type="match status" value="1"/>
</dbReference>
<dbReference type="InterPro" id="IPR046346">
    <property type="entry name" value="Aminoacid_DH-like_N_sf"/>
</dbReference>
<dbReference type="SUPFAM" id="SSF53223">
    <property type="entry name" value="Aminoacid dehydrogenase-like, N-terminal domain"/>
    <property type="match status" value="1"/>
</dbReference>
<evidence type="ECO:0000256" key="1">
    <source>
        <dbReference type="ARBA" id="ARBA00004871"/>
    </source>
</evidence>
<dbReference type="HAMAP" id="MF_00222">
    <property type="entry name" value="Shikimate_DH_AroE"/>
    <property type="match status" value="1"/>
</dbReference>
<comment type="similarity">
    <text evidence="3">Belongs to the shikimate dehydrogenase family.</text>
</comment>
<comment type="pathway">
    <text evidence="1 3">Metabolic intermediate biosynthesis; chorismate biosynthesis; chorismate from D-erythrose 4-phosphate and phosphoenolpyruvate: step 4/7.</text>
</comment>
<feature type="binding site" evidence="3">
    <location>
        <begin position="22"/>
        <end position="24"/>
    </location>
    <ligand>
        <name>shikimate</name>
        <dbReference type="ChEBI" id="CHEBI:36208"/>
    </ligand>
</feature>
<dbReference type="InterPro" id="IPR041121">
    <property type="entry name" value="SDH_C"/>
</dbReference>
<accession>A0A0U1QSD9</accession>
<feature type="domain" description="Shikimate dehydrogenase substrate binding N-terminal" evidence="4">
    <location>
        <begin position="14"/>
        <end position="95"/>
    </location>
</feature>
<dbReference type="AlphaFoldDB" id="A0A0U1QSD9"/>
<feature type="active site" description="Proton acceptor" evidence="3">
    <location>
        <position position="72"/>
    </location>
</feature>
<dbReference type="Proteomes" id="UP000035553">
    <property type="component" value="Unassembled WGS sequence"/>
</dbReference>
<feature type="domain" description="SDH C-terminal" evidence="5">
    <location>
        <begin position="257"/>
        <end position="287"/>
    </location>
</feature>
<dbReference type="PANTHER" id="PTHR21089:SF1">
    <property type="entry name" value="BIFUNCTIONAL 3-DEHYDROQUINATE DEHYDRATASE_SHIKIMATE DEHYDROGENASE, CHLOROPLASTIC"/>
    <property type="match status" value="1"/>
</dbReference>
<dbReference type="GO" id="GO:0009073">
    <property type="term" value="P:aromatic amino acid family biosynthetic process"/>
    <property type="evidence" value="ECO:0007669"/>
    <property type="project" value="UniProtKB-KW"/>
</dbReference>
<evidence type="ECO:0000256" key="3">
    <source>
        <dbReference type="HAMAP-Rule" id="MF_00222"/>
    </source>
</evidence>
<dbReference type="GO" id="GO:0019632">
    <property type="term" value="P:shikimate metabolic process"/>
    <property type="evidence" value="ECO:0007669"/>
    <property type="project" value="TreeGrafter"/>
</dbReference>
<feature type="binding site" evidence="3">
    <location>
        <position position="236"/>
    </location>
    <ligand>
        <name>shikimate</name>
        <dbReference type="ChEBI" id="CHEBI:36208"/>
    </ligand>
</feature>
<feature type="binding site" evidence="3">
    <location>
        <position position="264"/>
    </location>
    <ligand>
        <name>shikimate</name>
        <dbReference type="ChEBI" id="CHEBI:36208"/>
    </ligand>
</feature>
<dbReference type="STRING" id="1069536.SINU_01355"/>
<dbReference type="EC" id="1.1.1.25" evidence="3"/>
<dbReference type="RefSeq" id="WP_010025538.1">
    <property type="nucleotide sequence ID" value="NZ_AFVQ02000017.1"/>
</dbReference>
<keyword evidence="2 3" id="KW-0057">Aromatic amino acid biosynthesis</keyword>
<dbReference type="CDD" id="cd01065">
    <property type="entry name" value="NAD_bind_Shikimate_DH"/>
    <property type="match status" value="1"/>
</dbReference>
<proteinExistence type="inferred from homology"/>
<evidence type="ECO:0000259" key="5">
    <source>
        <dbReference type="Pfam" id="PF18317"/>
    </source>
</evidence>
<comment type="catalytic activity">
    <reaction evidence="3">
        <text>shikimate + NADP(+) = 3-dehydroshikimate + NADPH + H(+)</text>
        <dbReference type="Rhea" id="RHEA:17737"/>
        <dbReference type="ChEBI" id="CHEBI:15378"/>
        <dbReference type="ChEBI" id="CHEBI:16630"/>
        <dbReference type="ChEBI" id="CHEBI:36208"/>
        <dbReference type="ChEBI" id="CHEBI:57783"/>
        <dbReference type="ChEBI" id="CHEBI:58349"/>
        <dbReference type="EC" id="1.1.1.25"/>
    </reaction>
</comment>
<feature type="binding site" evidence="3">
    <location>
        <position position="234"/>
    </location>
    <ligand>
        <name>NADP(+)</name>
        <dbReference type="ChEBI" id="CHEBI:58349"/>
    </ligand>
</feature>
<evidence type="ECO:0000256" key="2">
    <source>
        <dbReference type="ARBA" id="ARBA00023141"/>
    </source>
</evidence>
<dbReference type="Pfam" id="PF08501">
    <property type="entry name" value="Shikimate_dh_N"/>
    <property type="match status" value="1"/>
</dbReference>
<dbReference type="InterPro" id="IPR013708">
    <property type="entry name" value="Shikimate_DH-bd_N"/>
</dbReference>
<feature type="binding site" evidence="3">
    <location>
        <position position="108"/>
    </location>
    <ligand>
        <name>shikimate</name>
        <dbReference type="ChEBI" id="CHEBI:36208"/>
    </ligand>
</feature>
<organism evidence="6 7">
    <name type="scientific">Sporolactobacillus inulinus CASD</name>
    <dbReference type="NCBI Taxonomy" id="1069536"/>
    <lineage>
        <taxon>Bacteria</taxon>
        <taxon>Bacillati</taxon>
        <taxon>Bacillota</taxon>
        <taxon>Bacilli</taxon>
        <taxon>Bacillales</taxon>
        <taxon>Sporolactobacillaceae</taxon>
        <taxon>Sporolactobacillus</taxon>
    </lineage>
</organism>
<feature type="binding site" evidence="3">
    <location>
        <position position="68"/>
    </location>
    <ligand>
        <name>shikimate</name>
        <dbReference type="ChEBI" id="CHEBI:36208"/>
    </ligand>
</feature>
<dbReference type="Pfam" id="PF18317">
    <property type="entry name" value="SDH_C"/>
    <property type="match status" value="1"/>
</dbReference>
<protein>
    <recommendedName>
        <fullName evidence="3">Shikimate dehydrogenase (NADP(+))</fullName>
        <shortName evidence="3">SDH</shortName>
        <ecNumber evidence="3">1.1.1.25</ecNumber>
    </recommendedName>
</protein>
<comment type="caution">
    <text evidence="6">The sequence shown here is derived from an EMBL/GenBank/DDBJ whole genome shotgun (WGS) entry which is preliminary data.</text>
</comment>
<reference evidence="6 7" key="1">
    <citation type="journal article" date="2011" name="J. Bacteriol.">
        <title>Draft genome sequence of Sporolactobacillus inulinus strain CASD, an efficient D-lactic acid-producing bacterium with high-concentration lactate tolerance capability.</title>
        <authorList>
            <person name="Yu B."/>
            <person name="Su F."/>
            <person name="Wang L."/>
            <person name="Xu K."/>
            <person name="Zhao B."/>
            <person name="Xu P."/>
        </authorList>
    </citation>
    <scope>NUCLEOTIDE SEQUENCE [LARGE SCALE GENOMIC DNA]</scope>
    <source>
        <strain evidence="6 7">CASD</strain>
    </source>
</reference>
<feature type="binding site" evidence="3">
    <location>
        <begin position="132"/>
        <end position="136"/>
    </location>
    <ligand>
        <name>NADP(+)</name>
        <dbReference type="ChEBI" id="CHEBI:58349"/>
    </ligand>
</feature>
<feature type="binding site" evidence="3">
    <location>
        <position position="93"/>
    </location>
    <ligand>
        <name>shikimate</name>
        <dbReference type="ChEBI" id="CHEBI:36208"/>
    </ligand>
</feature>
<evidence type="ECO:0000313" key="7">
    <source>
        <dbReference type="Proteomes" id="UP000035553"/>
    </source>
</evidence>
<dbReference type="InterPro" id="IPR022893">
    <property type="entry name" value="Shikimate_DH_fam"/>
</dbReference>
<gene>
    <name evidence="3" type="primary">aroE</name>
    <name evidence="6" type="ORF">SINU_01355</name>
</gene>
<sequence>MIDTINGHTRLYGLFAHPAKHSLSPLMHNLSFRKRGINAVYLAFDMTGDLGDAVNSIRQFDMGGVNLSMPFKRTVIPFLDELTPTADLIGAVNTIMNRDGHLIGANTDGTGFFAHLAANGYATNRKTATVLGAGGAGLSIIAAGASKGLSTIHVFKRRNASFPAVSDQLRQIAAAYPTTIQLHDYNDEAALQRALSESDFLINSTNIGMGDDAKLPVAEALIDCLSPSAVVCDAIYEPRQTRFLHAAKQHGCITFNGLGMLIYQGAQAFQRWTDQEMPIDDVEDALLKELDQNRS</sequence>
<name>A0A0U1QSD9_9BACL</name>
<dbReference type="Gene3D" id="3.40.50.720">
    <property type="entry name" value="NAD(P)-binding Rossmann-like Domain"/>
    <property type="match status" value="1"/>
</dbReference>
<keyword evidence="7" id="KW-1185">Reference proteome</keyword>
<dbReference type="GO" id="GO:0004764">
    <property type="term" value="F:shikimate 3-dehydrogenase (NADP+) activity"/>
    <property type="evidence" value="ECO:0007669"/>
    <property type="project" value="UniProtKB-UniRule"/>
</dbReference>
<dbReference type="GO" id="GO:0008652">
    <property type="term" value="P:amino acid biosynthetic process"/>
    <property type="evidence" value="ECO:0007669"/>
    <property type="project" value="UniProtKB-KW"/>
</dbReference>
<keyword evidence="3" id="KW-0560">Oxidoreductase</keyword>
<dbReference type="OrthoDB" id="9792692at2"/>
<comment type="function">
    <text evidence="3">Involved in the biosynthesis of the chorismate, which leads to the biosynthesis of aromatic amino acids. Catalyzes the reversible NADPH linked reduction of 3-dehydroshikimate (DHSA) to yield shikimate (SA).</text>
</comment>
<comment type="caution">
    <text evidence="3">Lacks conserved residue(s) required for the propagation of feature annotation.</text>
</comment>
<keyword evidence="3" id="KW-0521">NADP</keyword>
<evidence type="ECO:0000259" key="4">
    <source>
        <dbReference type="Pfam" id="PF08501"/>
    </source>
</evidence>
<keyword evidence="3" id="KW-0028">Amino-acid biosynthesis</keyword>
<dbReference type="EMBL" id="AFVQ02000017">
    <property type="protein sequence ID" value="KLI03713.1"/>
    <property type="molecule type" value="Genomic_DNA"/>
</dbReference>
<dbReference type="UniPathway" id="UPA00053">
    <property type="reaction ID" value="UER00087"/>
</dbReference>
<comment type="subunit">
    <text evidence="3">Homodimer.</text>
</comment>
<dbReference type="SUPFAM" id="SSF51735">
    <property type="entry name" value="NAD(P)-binding Rossmann-fold domains"/>
    <property type="match status" value="1"/>
</dbReference>
<feature type="binding site" evidence="3">
    <location>
        <position position="257"/>
    </location>
    <ligand>
        <name>NADP(+)</name>
        <dbReference type="ChEBI" id="CHEBI:58349"/>
    </ligand>
</feature>
<dbReference type="InterPro" id="IPR036291">
    <property type="entry name" value="NAD(P)-bd_dom_sf"/>
</dbReference>
<evidence type="ECO:0000313" key="6">
    <source>
        <dbReference type="EMBL" id="KLI03713.1"/>
    </source>
</evidence>